<organism evidence="2 3">
    <name type="scientific">Streptomyces bikiniensis</name>
    <dbReference type="NCBI Taxonomy" id="1896"/>
    <lineage>
        <taxon>Bacteria</taxon>
        <taxon>Bacillati</taxon>
        <taxon>Actinomycetota</taxon>
        <taxon>Actinomycetes</taxon>
        <taxon>Kitasatosporales</taxon>
        <taxon>Streptomycetaceae</taxon>
        <taxon>Streptomyces</taxon>
    </lineage>
</organism>
<feature type="region of interest" description="Disordered" evidence="1">
    <location>
        <begin position="29"/>
        <end position="137"/>
    </location>
</feature>
<sequence length="137" mass="15788">MDPDVPEDVTVRLRSRLMAARRAVAMARRAQDTAAERATRDHVHTAKVALGERGMPWWDQQEPERRARWSDGLAALDEQGDQEGRRRNVSGPRFPVPGAPERPYSRHPRTGRVRLNSPQRRTLSCPQRPLSRNPRRR</sequence>
<accession>A0ABW8D059</accession>
<keyword evidence="3" id="KW-1185">Reference proteome</keyword>
<name>A0ABW8D059_STRBI</name>
<dbReference type="Proteomes" id="UP001614391">
    <property type="component" value="Unassembled WGS sequence"/>
</dbReference>
<dbReference type="EMBL" id="JBITYT010000011">
    <property type="protein sequence ID" value="MFI9122386.1"/>
    <property type="molecule type" value="Genomic_DNA"/>
</dbReference>
<reference evidence="2 3" key="1">
    <citation type="submission" date="2024-10" db="EMBL/GenBank/DDBJ databases">
        <title>The Natural Products Discovery Center: Release of the First 8490 Sequenced Strains for Exploring Actinobacteria Biosynthetic Diversity.</title>
        <authorList>
            <person name="Kalkreuter E."/>
            <person name="Kautsar S.A."/>
            <person name="Yang D."/>
            <person name="Bader C.D."/>
            <person name="Teijaro C.N."/>
            <person name="Fluegel L."/>
            <person name="Davis C.M."/>
            <person name="Simpson J.R."/>
            <person name="Lauterbach L."/>
            <person name="Steele A.D."/>
            <person name="Gui C."/>
            <person name="Meng S."/>
            <person name="Li G."/>
            <person name="Viehrig K."/>
            <person name="Ye F."/>
            <person name="Su P."/>
            <person name="Kiefer A.F."/>
            <person name="Nichols A."/>
            <person name="Cepeda A.J."/>
            <person name="Yan W."/>
            <person name="Fan B."/>
            <person name="Jiang Y."/>
            <person name="Adhikari A."/>
            <person name="Zheng C.-J."/>
            <person name="Schuster L."/>
            <person name="Cowan T.M."/>
            <person name="Smanski M.J."/>
            <person name="Chevrette M.G."/>
            <person name="De Carvalho L.P.S."/>
            <person name="Shen B."/>
        </authorList>
    </citation>
    <scope>NUCLEOTIDE SEQUENCE [LARGE SCALE GENOMIC DNA]</scope>
    <source>
        <strain evidence="2 3">NPDC053346</strain>
    </source>
</reference>
<dbReference type="RefSeq" id="WP_399618217.1">
    <property type="nucleotide sequence ID" value="NZ_JBITYT010000011.1"/>
</dbReference>
<evidence type="ECO:0000313" key="3">
    <source>
        <dbReference type="Proteomes" id="UP001614391"/>
    </source>
</evidence>
<evidence type="ECO:0000313" key="2">
    <source>
        <dbReference type="EMBL" id="MFI9122386.1"/>
    </source>
</evidence>
<evidence type="ECO:0000256" key="1">
    <source>
        <dbReference type="SAM" id="MobiDB-lite"/>
    </source>
</evidence>
<comment type="caution">
    <text evidence="2">The sequence shown here is derived from an EMBL/GenBank/DDBJ whole genome shotgun (WGS) entry which is preliminary data.</text>
</comment>
<proteinExistence type="predicted"/>
<protein>
    <submittedName>
        <fullName evidence="2">Uncharacterized protein</fullName>
    </submittedName>
</protein>
<feature type="compositionally biased region" description="Basic and acidic residues" evidence="1">
    <location>
        <begin position="29"/>
        <end position="44"/>
    </location>
</feature>
<gene>
    <name evidence="2" type="ORF">ACIGW0_23845</name>
</gene>
<feature type="compositionally biased region" description="Polar residues" evidence="1">
    <location>
        <begin position="116"/>
        <end position="125"/>
    </location>
</feature>